<accession>A0A6S6RB15</accession>
<organism evidence="1 2">
    <name type="scientific">Anaerocolumna cellulosilytica</name>
    <dbReference type="NCBI Taxonomy" id="433286"/>
    <lineage>
        <taxon>Bacteria</taxon>
        <taxon>Bacillati</taxon>
        <taxon>Bacillota</taxon>
        <taxon>Clostridia</taxon>
        <taxon>Lachnospirales</taxon>
        <taxon>Lachnospiraceae</taxon>
        <taxon>Anaerocolumna</taxon>
    </lineage>
</organism>
<keyword evidence="2" id="KW-1185">Reference proteome</keyword>
<name>A0A6S6RB15_9FIRM</name>
<proteinExistence type="predicted"/>
<evidence type="ECO:0000313" key="1">
    <source>
        <dbReference type="EMBL" id="BCJ96245.1"/>
    </source>
</evidence>
<dbReference type="AlphaFoldDB" id="A0A6S6RB15"/>
<reference evidence="1 2" key="1">
    <citation type="journal article" date="2016" name="Int. J. Syst. Evol. Microbiol.">
        <title>Descriptions of Anaerotaenia torta gen. nov., sp. nov. and Anaerocolumna cellulosilytica gen. nov., sp. nov. isolated from a methanogenic reactor of cattle waste.</title>
        <authorList>
            <person name="Uek A."/>
            <person name="Ohtaki Y."/>
            <person name="Kaku N."/>
            <person name="Ueki K."/>
        </authorList>
    </citation>
    <scope>NUCLEOTIDE SEQUENCE [LARGE SCALE GENOMIC DNA]</scope>
    <source>
        <strain evidence="1 2">SN021</strain>
    </source>
</reference>
<dbReference type="KEGG" id="acel:acsn021_38140"/>
<protein>
    <submittedName>
        <fullName evidence="1">Membrane protein</fullName>
    </submittedName>
</protein>
<dbReference type="InterPro" id="IPR010178">
    <property type="entry name" value="Lit"/>
</dbReference>
<dbReference type="NCBIfam" id="TIGR01906">
    <property type="entry name" value="integ_TIGR01906"/>
    <property type="match status" value="1"/>
</dbReference>
<dbReference type="EMBL" id="AP023367">
    <property type="protein sequence ID" value="BCJ96245.1"/>
    <property type="molecule type" value="Genomic_DNA"/>
</dbReference>
<sequence length="218" mass="25282">MKRLKMTDILIGIVFTFLFISVGVIAAVNFRYLYYFDINYLKIPELSGLDAAIIRENYDALIDYNSPFFKGGLNFPTLPASASGLQHFEEVKSIFMSFYFIAFISFVLALIIILYKKRKRDYSYLFISSLTVIILPIIVAIGCAINFDAAFIFFHKIFFRNDYWMFDPVTDPVITILPDTFFLHSLLFIIACVLLGSILLYTIYRILINRRWSSLTLK</sequence>
<evidence type="ECO:0000313" key="2">
    <source>
        <dbReference type="Proteomes" id="UP000515561"/>
    </source>
</evidence>
<dbReference type="RefSeq" id="WP_184095506.1">
    <property type="nucleotide sequence ID" value="NZ_AP023367.1"/>
</dbReference>
<gene>
    <name evidence="1" type="ORF">acsn021_38140</name>
</gene>
<dbReference type="Pfam" id="PF07314">
    <property type="entry name" value="Lit"/>
    <property type="match status" value="1"/>
</dbReference>
<dbReference type="Proteomes" id="UP000515561">
    <property type="component" value="Chromosome"/>
</dbReference>